<dbReference type="STRING" id="1033731.SAMN05444145_10834"/>
<dbReference type="RefSeq" id="WP_229096456.1">
    <property type="nucleotide sequence ID" value="NZ_CAEG01000015.1"/>
</dbReference>
<reference evidence="1 2" key="1">
    <citation type="submission" date="2016-10" db="EMBL/GenBank/DDBJ databases">
        <authorList>
            <person name="de Groot N.N."/>
        </authorList>
    </citation>
    <scope>NUCLEOTIDE SEQUENCE [LARGE SCALE GENOMIC DNA]</scope>
    <source>
        <strain evidence="1 2">DSM 25383</strain>
    </source>
</reference>
<protein>
    <submittedName>
        <fullName evidence="1">Uncharacterized protein</fullName>
    </submittedName>
</protein>
<name>A0A1H4ESE0_9BACT</name>
<gene>
    <name evidence="1" type="ORF">SAMN05444145_10834</name>
</gene>
<accession>A0A1H4ESE0</accession>
<evidence type="ECO:0000313" key="2">
    <source>
        <dbReference type="Proteomes" id="UP000183253"/>
    </source>
</evidence>
<sequence>MLERLRYVLILLLFALAGNLGDTSFQDAGGVQPSLDETVTACPPAAVRNYFSVALCSCSASIEAPVVQTDHKAVVRQRAAVRTAVDAAFGVRTAMRTYSRALHADPVAYYVYSLERILI</sequence>
<organism evidence="1 2">
    <name type="scientific">Alistipes timonensis JC136</name>
    <dbReference type="NCBI Taxonomy" id="1033731"/>
    <lineage>
        <taxon>Bacteria</taxon>
        <taxon>Pseudomonadati</taxon>
        <taxon>Bacteroidota</taxon>
        <taxon>Bacteroidia</taxon>
        <taxon>Bacteroidales</taxon>
        <taxon>Rikenellaceae</taxon>
        <taxon>Alistipes</taxon>
    </lineage>
</organism>
<keyword evidence="2" id="KW-1185">Reference proteome</keyword>
<dbReference type="AlphaFoldDB" id="A0A1H4ESE0"/>
<dbReference type="Proteomes" id="UP000183253">
    <property type="component" value="Unassembled WGS sequence"/>
</dbReference>
<proteinExistence type="predicted"/>
<dbReference type="EMBL" id="FNRI01000008">
    <property type="protein sequence ID" value="SEA87420.1"/>
    <property type="molecule type" value="Genomic_DNA"/>
</dbReference>
<evidence type="ECO:0000313" key="1">
    <source>
        <dbReference type="EMBL" id="SEA87420.1"/>
    </source>
</evidence>